<comment type="caution">
    <text evidence="3">The sequence shown here is derived from an EMBL/GenBank/DDBJ whole genome shotgun (WGS) entry which is preliminary data.</text>
</comment>
<dbReference type="Pfam" id="PF22784">
    <property type="entry name" value="PTP-SAK"/>
    <property type="match status" value="1"/>
</dbReference>
<reference evidence="3" key="1">
    <citation type="journal article" date="2023" name="Insect Mol. Biol.">
        <title>Genome sequencing provides insights into the evolution of gene families encoding plant cell wall-degrading enzymes in longhorned beetles.</title>
        <authorList>
            <person name="Shin N.R."/>
            <person name="Okamura Y."/>
            <person name="Kirsch R."/>
            <person name="Pauchet Y."/>
        </authorList>
    </citation>
    <scope>NUCLEOTIDE SEQUENCE</scope>
    <source>
        <strain evidence="3">MMC_N1</strain>
    </source>
</reference>
<evidence type="ECO:0000313" key="3">
    <source>
        <dbReference type="EMBL" id="KAJ8979070.1"/>
    </source>
</evidence>
<proteinExistence type="predicted"/>
<sequence>MDHQQVENELAAMAWPSTKQNLNFIWQNGIRHLVTLSPEMVPPVAGSKLKWDLIPVEEFEAPTLDDILQFIRICSQSISINESVGVHCRMGRGRTGVMAACFLVHFHGINPHSAILKLRLERPGSVETYEQERVVHRYYDYLMGTRMKETIT</sequence>
<dbReference type="PROSITE" id="PS00383">
    <property type="entry name" value="TYR_PHOSPHATASE_1"/>
    <property type="match status" value="1"/>
</dbReference>
<feature type="domain" description="Tyrosine specific protein phosphatases" evidence="2">
    <location>
        <begin position="65"/>
        <end position="133"/>
    </location>
</feature>
<dbReference type="PANTHER" id="PTHR23339">
    <property type="entry name" value="TYROSINE SPECIFIC PROTEIN PHOSPHATASE AND DUAL SPECIFICITY PROTEIN PHOSPHATASE"/>
    <property type="match status" value="1"/>
</dbReference>
<dbReference type="Proteomes" id="UP001162164">
    <property type="component" value="Unassembled WGS sequence"/>
</dbReference>
<evidence type="ECO:0000313" key="4">
    <source>
        <dbReference type="Proteomes" id="UP001162164"/>
    </source>
</evidence>
<dbReference type="Gene3D" id="3.90.190.10">
    <property type="entry name" value="Protein tyrosine phosphatase superfamily"/>
    <property type="match status" value="1"/>
</dbReference>
<evidence type="ECO:0000259" key="2">
    <source>
        <dbReference type="PROSITE" id="PS50056"/>
    </source>
</evidence>
<protein>
    <recommendedName>
        <fullName evidence="2">Tyrosine specific protein phosphatases domain-containing protein</fullName>
    </recommendedName>
</protein>
<dbReference type="InterPro" id="IPR000387">
    <property type="entry name" value="Tyr_Pase_dom"/>
</dbReference>
<dbReference type="InterPro" id="IPR003595">
    <property type="entry name" value="Tyr_Pase_cat"/>
</dbReference>
<keyword evidence="1" id="KW-0378">Hydrolase</keyword>
<organism evidence="3 4">
    <name type="scientific">Molorchus minor</name>
    <dbReference type="NCBI Taxonomy" id="1323400"/>
    <lineage>
        <taxon>Eukaryota</taxon>
        <taxon>Metazoa</taxon>
        <taxon>Ecdysozoa</taxon>
        <taxon>Arthropoda</taxon>
        <taxon>Hexapoda</taxon>
        <taxon>Insecta</taxon>
        <taxon>Pterygota</taxon>
        <taxon>Neoptera</taxon>
        <taxon>Endopterygota</taxon>
        <taxon>Coleoptera</taxon>
        <taxon>Polyphaga</taxon>
        <taxon>Cucujiformia</taxon>
        <taxon>Chrysomeloidea</taxon>
        <taxon>Cerambycidae</taxon>
        <taxon>Lamiinae</taxon>
        <taxon>Monochamini</taxon>
        <taxon>Molorchus</taxon>
    </lineage>
</organism>
<dbReference type="EMBL" id="JAPWTJ010000376">
    <property type="protein sequence ID" value="KAJ8979070.1"/>
    <property type="molecule type" value="Genomic_DNA"/>
</dbReference>
<name>A0ABQ9JPA3_9CUCU</name>
<dbReference type="PROSITE" id="PS50056">
    <property type="entry name" value="TYR_PHOSPHATASE_2"/>
    <property type="match status" value="1"/>
</dbReference>
<dbReference type="InterPro" id="IPR057023">
    <property type="entry name" value="PTP-SAK"/>
</dbReference>
<dbReference type="InterPro" id="IPR016130">
    <property type="entry name" value="Tyr_Pase_AS"/>
</dbReference>
<keyword evidence="4" id="KW-1185">Reference proteome</keyword>
<dbReference type="SMART" id="SM00404">
    <property type="entry name" value="PTPc_motif"/>
    <property type="match status" value="1"/>
</dbReference>
<accession>A0ABQ9JPA3</accession>
<dbReference type="SMART" id="SM00195">
    <property type="entry name" value="DSPc"/>
    <property type="match status" value="1"/>
</dbReference>
<gene>
    <name evidence="3" type="ORF">NQ317_013386</name>
</gene>
<dbReference type="SUPFAM" id="SSF52799">
    <property type="entry name" value="(Phosphotyrosine protein) phosphatases II"/>
    <property type="match status" value="1"/>
</dbReference>
<dbReference type="InterPro" id="IPR020422">
    <property type="entry name" value="TYR_PHOSPHATASE_DUAL_dom"/>
</dbReference>
<evidence type="ECO:0000256" key="1">
    <source>
        <dbReference type="ARBA" id="ARBA00022801"/>
    </source>
</evidence>
<dbReference type="InterPro" id="IPR050561">
    <property type="entry name" value="PTP"/>
</dbReference>
<dbReference type="InterPro" id="IPR029021">
    <property type="entry name" value="Prot-tyrosine_phosphatase-like"/>
</dbReference>